<evidence type="ECO:0000256" key="1">
    <source>
        <dbReference type="SAM" id="Phobius"/>
    </source>
</evidence>
<keyword evidence="3" id="KW-1185">Reference proteome</keyword>
<name>A0ABT1EZG6_9PROT</name>
<feature type="transmembrane region" description="Helical" evidence="1">
    <location>
        <begin position="152"/>
        <end position="173"/>
    </location>
</feature>
<proteinExistence type="predicted"/>
<sequence>MTQQNADQQEIEVGAIASDDLRLWLAREAQRQAEKRIASQVDIWGKFVTRATSCIGWAVTLTSAFTAISTQYQYRFLALPATLAGISAICACIILWPRRWNIPGDMPLYVMDMMENPKDPMTTELEATEALALRVEDGITANSRTLMRYGRALFAAFFLLIASILLAAIWVVLITF</sequence>
<protein>
    <submittedName>
        <fullName evidence="2">Uncharacterized protein</fullName>
    </submittedName>
</protein>
<feature type="transmembrane region" description="Helical" evidence="1">
    <location>
        <begin position="47"/>
        <end position="68"/>
    </location>
</feature>
<evidence type="ECO:0000313" key="3">
    <source>
        <dbReference type="Proteomes" id="UP001523528"/>
    </source>
</evidence>
<feature type="transmembrane region" description="Helical" evidence="1">
    <location>
        <begin position="74"/>
        <end position="96"/>
    </location>
</feature>
<dbReference type="EMBL" id="JAMYZZ010000009">
    <property type="protein sequence ID" value="MCP1258340.1"/>
    <property type="molecule type" value="Genomic_DNA"/>
</dbReference>
<gene>
    <name evidence="2" type="ORF">NKW50_07020</name>
</gene>
<keyword evidence="1" id="KW-0472">Membrane</keyword>
<organism evidence="2 3">
    <name type="scientific">Acetobacter lambici</name>
    <dbReference type="NCBI Taxonomy" id="1332824"/>
    <lineage>
        <taxon>Bacteria</taxon>
        <taxon>Pseudomonadati</taxon>
        <taxon>Pseudomonadota</taxon>
        <taxon>Alphaproteobacteria</taxon>
        <taxon>Acetobacterales</taxon>
        <taxon>Acetobacteraceae</taxon>
        <taxon>Acetobacter</taxon>
    </lineage>
</organism>
<comment type="caution">
    <text evidence="2">The sequence shown here is derived from an EMBL/GenBank/DDBJ whole genome shotgun (WGS) entry which is preliminary data.</text>
</comment>
<keyword evidence="1" id="KW-1133">Transmembrane helix</keyword>
<evidence type="ECO:0000313" key="2">
    <source>
        <dbReference type="EMBL" id="MCP1258340.1"/>
    </source>
</evidence>
<reference evidence="2 3" key="1">
    <citation type="submission" date="2022-06" db="EMBL/GenBank/DDBJ databases">
        <title>Acetobacer genomes from food samples.</title>
        <authorList>
            <person name="Sombolestani A."/>
        </authorList>
    </citation>
    <scope>NUCLEOTIDE SEQUENCE [LARGE SCALE GENOMIC DNA]</scope>
    <source>
        <strain evidence="2 3">R-83285</strain>
    </source>
</reference>
<keyword evidence="1" id="KW-0812">Transmembrane</keyword>
<dbReference type="Proteomes" id="UP001523528">
    <property type="component" value="Unassembled WGS sequence"/>
</dbReference>
<accession>A0ABT1EZG6</accession>
<dbReference type="RefSeq" id="WP_253543818.1">
    <property type="nucleotide sequence ID" value="NZ_JAMYZY010000028.1"/>
</dbReference>